<reference evidence="4 5" key="1">
    <citation type="journal article" date="2018" name="Arch. Microbiol.">
        <title>Hymenobacter segetis sp. nov., isolated from soil.</title>
        <authorList>
            <person name="Ten L.N."/>
            <person name="Lim S.J."/>
            <person name="Kim B.O."/>
            <person name="Kang I.K."/>
            <person name="Jung H.Y."/>
        </authorList>
    </citation>
    <scope>NUCLEOTIDE SEQUENCE [LARGE SCALE GENOMIC DNA]</scope>
    <source>
        <strain evidence="4 5">S7-3-11</strain>
    </source>
</reference>
<proteinExistence type="predicted"/>
<dbReference type="SUPFAM" id="SSF51905">
    <property type="entry name" value="FAD/NAD(P)-binding domain"/>
    <property type="match status" value="1"/>
</dbReference>
<dbReference type="InterPro" id="IPR023753">
    <property type="entry name" value="FAD/NAD-binding_dom"/>
</dbReference>
<protein>
    <submittedName>
        <fullName evidence="4">NAD(P)/FAD-dependent oxidoreductase</fullName>
    </submittedName>
</protein>
<dbReference type="RefSeq" id="WP_342301001.1">
    <property type="nucleotide sequence ID" value="NZ_JBCEVZ010000079.1"/>
</dbReference>
<comment type="caution">
    <text evidence="4">The sequence shown here is derived from an EMBL/GenBank/DDBJ whole genome shotgun (WGS) entry which is preliminary data.</text>
</comment>
<evidence type="ECO:0000259" key="3">
    <source>
        <dbReference type="Pfam" id="PF07992"/>
    </source>
</evidence>
<keyword evidence="1" id="KW-0285">Flavoprotein</keyword>
<dbReference type="EMBL" id="JBCEVZ010000079">
    <property type="protein sequence ID" value="MEL5996535.1"/>
    <property type="molecule type" value="Genomic_DNA"/>
</dbReference>
<organism evidence="4 5">
    <name type="scientific">Hymenobacter segetis</name>
    <dbReference type="NCBI Taxonomy" id="2025509"/>
    <lineage>
        <taxon>Bacteria</taxon>
        <taxon>Pseudomonadati</taxon>
        <taxon>Bacteroidota</taxon>
        <taxon>Cytophagia</taxon>
        <taxon>Cytophagales</taxon>
        <taxon>Hymenobacteraceae</taxon>
        <taxon>Hymenobacter</taxon>
    </lineage>
</organism>
<evidence type="ECO:0000256" key="1">
    <source>
        <dbReference type="ARBA" id="ARBA00022630"/>
    </source>
</evidence>
<keyword evidence="5" id="KW-1185">Reference proteome</keyword>
<name>A0ABU9M133_9BACT</name>
<feature type="domain" description="FAD/NAD(P)-binding" evidence="3">
    <location>
        <begin position="5"/>
        <end position="284"/>
    </location>
</feature>
<sequence length="300" mass="31565">MPDFDAIIIGGSYAGLSAAMALGRSRRRVLLLDTGRPCNRQTPHSHNFLTQDGATPAALRAQALAQVQHYPTIELRNDEALAATALPGGGFRVETAAGAAPTAARLLLATGVIDLLPALPGFAECWGISVLHCPYCHGYEVADQRLGVIGNGDVGFDFARLIHNWSPRLTLFTDGPATLDPAQRQTLARHGITIEEKPLAGIIHTQGQLQAVQLADGSARPLDAVFARVPFEQSGPLARQLGCAFTEMGHVQVDDFQRTSVPGVFAAGDATTGFRAVSAAVAAGGKAGALINMGLIEERF</sequence>
<dbReference type="InterPro" id="IPR050097">
    <property type="entry name" value="Ferredoxin-NADP_redctase_2"/>
</dbReference>
<dbReference type="Pfam" id="PF07992">
    <property type="entry name" value="Pyr_redox_2"/>
    <property type="match status" value="1"/>
</dbReference>
<dbReference type="PRINTS" id="PR00469">
    <property type="entry name" value="PNDRDTASEII"/>
</dbReference>
<evidence type="ECO:0000313" key="5">
    <source>
        <dbReference type="Proteomes" id="UP001479606"/>
    </source>
</evidence>
<keyword evidence="2" id="KW-0560">Oxidoreductase</keyword>
<dbReference type="PANTHER" id="PTHR48105">
    <property type="entry name" value="THIOREDOXIN REDUCTASE 1-RELATED-RELATED"/>
    <property type="match status" value="1"/>
</dbReference>
<dbReference type="InterPro" id="IPR036188">
    <property type="entry name" value="FAD/NAD-bd_sf"/>
</dbReference>
<dbReference type="PRINTS" id="PR00368">
    <property type="entry name" value="FADPNR"/>
</dbReference>
<dbReference type="Gene3D" id="3.50.50.60">
    <property type="entry name" value="FAD/NAD(P)-binding domain"/>
    <property type="match status" value="2"/>
</dbReference>
<gene>
    <name evidence="4" type="ORF">AAFH49_20150</name>
</gene>
<evidence type="ECO:0000313" key="4">
    <source>
        <dbReference type="EMBL" id="MEL5996535.1"/>
    </source>
</evidence>
<evidence type="ECO:0000256" key="2">
    <source>
        <dbReference type="ARBA" id="ARBA00023002"/>
    </source>
</evidence>
<dbReference type="Proteomes" id="UP001479606">
    <property type="component" value="Unassembled WGS sequence"/>
</dbReference>
<accession>A0ABU9M133</accession>